<name>A0AAV4CU43_9GAST</name>
<dbReference type="Proteomes" id="UP000735302">
    <property type="component" value="Unassembled WGS sequence"/>
</dbReference>
<proteinExistence type="predicted"/>
<dbReference type="EMBL" id="BLXT01006999">
    <property type="protein sequence ID" value="GFO35315.1"/>
    <property type="molecule type" value="Genomic_DNA"/>
</dbReference>
<gene>
    <name evidence="1" type="ORF">PoB_006182000</name>
</gene>
<evidence type="ECO:0000313" key="2">
    <source>
        <dbReference type="Proteomes" id="UP000735302"/>
    </source>
</evidence>
<accession>A0AAV4CU43</accession>
<evidence type="ECO:0000313" key="1">
    <source>
        <dbReference type="EMBL" id="GFO35315.1"/>
    </source>
</evidence>
<protein>
    <submittedName>
        <fullName evidence="1">Uncharacterized protein</fullName>
    </submittedName>
</protein>
<dbReference type="AlphaFoldDB" id="A0AAV4CU43"/>
<keyword evidence="2" id="KW-1185">Reference proteome</keyword>
<comment type="caution">
    <text evidence="1">The sequence shown here is derived from an EMBL/GenBank/DDBJ whole genome shotgun (WGS) entry which is preliminary data.</text>
</comment>
<reference evidence="1 2" key="1">
    <citation type="journal article" date="2021" name="Elife">
        <title>Chloroplast acquisition without the gene transfer in kleptoplastic sea slugs, Plakobranchus ocellatus.</title>
        <authorList>
            <person name="Maeda T."/>
            <person name="Takahashi S."/>
            <person name="Yoshida T."/>
            <person name="Shimamura S."/>
            <person name="Takaki Y."/>
            <person name="Nagai Y."/>
            <person name="Toyoda A."/>
            <person name="Suzuki Y."/>
            <person name="Arimoto A."/>
            <person name="Ishii H."/>
            <person name="Satoh N."/>
            <person name="Nishiyama T."/>
            <person name="Hasebe M."/>
            <person name="Maruyama T."/>
            <person name="Minagawa J."/>
            <person name="Obokata J."/>
            <person name="Shigenobu S."/>
        </authorList>
    </citation>
    <scope>NUCLEOTIDE SEQUENCE [LARGE SCALE GENOMIC DNA]</scope>
</reference>
<organism evidence="1 2">
    <name type="scientific">Plakobranchus ocellatus</name>
    <dbReference type="NCBI Taxonomy" id="259542"/>
    <lineage>
        <taxon>Eukaryota</taxon>
        <taxon>Metazoa</taxon>
        <taxon>Spiralia</taxon>
        <taxon>Lophotrochozoa</taxon>
        <taxon>Mollusca</taxon>
        <taxon>Gastropoda</taxon>
        <taxon>Heterobranchia</taxon>
        <taxon>Euthyneura</taxon>
        <taxon>Panpulmonata</taxon>
        <taxon>Sacoglossa</taxon>
        <taxon>Placobranchoidea</taxon>
        <taxon>Plakobranchidae</taxon>
        <taxon>Plakobranchus</taxon>
    </lineage>
</organism>
<sequence>MARDILQPTQATIYPWSGEKYSVSHTNNNLLVEWLEMCYSPHKHQSLSIVRGIFCTPQKPLPTNGVAVDVLQPHKKQYTSGVAVDVLQLTQTNILQWSGCGCSAATRKQSTSGVAVNVLQPHKNNPLVEWLWMFCSHTKTIH</sequence>